<feature type="compositionally biased region" description="Polar residues" evidence="5">
    <location>
        <begin position="2100"/>
        <end position="2110"/>
    </location>
</feature>
<dbReference type="OrthoDB" id="784962at2759"/>
<keyword evidence="1 7" id="KW-0808">Transferase</keyword>
<dbReference type="InterPro" id="IPR018359">
    <property type="entry name" value="Bromodomain_CS"/>
</dbReference>
<keyword evidence="3 7" id="KW-0012">Acyltransferase</keyword>
<feature type="compositionally biased region" description="Basic and acidic residues" evidence="5">
    <location>
        <begin position="1284"/>
        <end position="1301"/>
    </location>
</feature>
<feature type="compositionally biased region" description="Polar residues" evidence="5">
    <location>
        <begin position="657"/>
        <end position="678"/>
    </location>
</feature>
<accession>A0A6J8B0E3</accession>
<feature type="region of interest" description="Disordered" evidence="5">
    <location>
        <begin position="1235"/>
        <end position="1368"/>
    </location>
</feature>
<dbReference type="GO" id="GO:0061630">
    <property type="term" value="F:ubiquitin protein ligase activity"/>
    <property type="evidence" value="ECO:0007669"/>
    <property type="project" value="UniProtKB-EC"/>
</dbReference>
<feature type="region of interest" description="Disordered" evidence="5">
    <location>
        <begin position="1"/>
        <end position="49"/>
    </location>
</feature>
<dbReference type="Proteomes" id="UP000507470">
    <property type="component" value="Unassembled WGS sequence"/>
</dbReference>
<evidence type="ECO:0000259" key="6">
    <source>
        <dbReference type="PROSITE" id="PS50014"/>
    </source>
</evidence>
<feature type="region of interest" description="Disordered" evidence="5">
    <location>
        <begin position="2269"/>
        <end position="2292"/>
    </location>
</feature>
<proteinExistence type="predicted"/>
<dbReference type="SUPFAM" id="SSF47370">
    <property type="entry name" value="Bromodomain"/>
    <property type="match status" value="1"/>
</dbReference>
<feature type="region of interest" description="Disordered" evidence="5">
    <location>
        <begin position="2321"/>
        <end position="2349"/>
    </location>
</feature>
<dbReference type="PANTHER" id="PTHR45750:SF3">
    <property type="entry name" value="HISTONE ACETYLTRANSFERASE"/>
    <property type="match status" value="1"/>
</dbReference>
<dbReference type="InterPro" id="IPR001487">
    <property type="entry name" value="Bromodomain"/>
</dbReference>
<feature type="compositionally biased region" description="Basic and acidic residues" evidence="5">
    <location>
        <begin position="1"/>
        <end position="35"/>
    </location>
</feature>
<feature type="compositionally biased region" description="Low complexity" evidence="5">
    <location>
        <begin position="1271"/>
        <end position="1282"/>
    </location>
</feature>
<dbReference type="Pfam" id="PF00439">
    <property type="entry name" value="Bromodomain"/>
    <property type="match status" value="1"/>
</dbReference>
<evidence type="ECO:0000256" key="2">
    <source>
        <dbReference type="ARBA" id="ARBA00023117"/>
    </source>
</evidence>
<reference evidence="7 8" key="1">
    <citation type="submission" date="2020-06" db="EMBL/GenBank/DDBJ databases">
        <authorList>
            <person name="Li R."/>
            <person name="Bekaert M."/>
        </authorList>
    </citation>
    <scope>NUCLEOTIDE SEQUENCE [LARGE SCALE GENOMIC DNA]</scope>
    <source>
        <strain evidence="8">wild</strain>
    </source>
</reference>
<keyword evidence="2 4" id="KW-0103">Bromodomain</keyword>
<feature type="compositionally biased region" description="Basic residues" evidence="5">
    <location>
        <begin position="2195"/>
        <end position="2205"/>
    </location>
</feature>
<name>A0A6J8B0E3_MYTCO</name>
<feature type="region of interest" description="Disordered" evidence="5">
    <location>
        <begin position="601"/>
        <end position="682"/>
    </location>
</feature>
<feature type="compositionally biased region" description="Basic and acidic residues" evidence="5">
    <location>
        <begin position="625"/>
        <end position="643"/>
    </location>
</feature>
<feature type="compositionally biased region" description="Basic and acidic residues" evidence="5">
    <location>
        <begin position="1874"/>
        <end position="1887"/>
    </location>
</feature>
<feature type="region of interest" description="Disordered" evidence="5">
    <location>
        <begin position="369"/>
        <end position="410"/>
    </location>
</feature>
<feature type="compositionally biased region" description="Polar residues" evidence="5">
    <location>
        <begin position="2134"/>
        <end position="2147"/>
    </location>
</feature>
<dbReference type="Gene3D" id="1.20.920.10">
    <property type="entry name" value="Bromodomain-like"/>
    <property type="match status" value="1"/>
</dbReference>
<dbReference type="SMART" id="SM00297">
    <property type="entry name" value="BROMO"/>
    <property type="match status" value="1"/>
</dbReference>
<dbReference type="PROSITE" id="PS00633">
    <property type="entry name" value="BROMODOMAIN_1"/>
    <property type="match status" value="1"/>
</dbReference>
<feature type="region of interest" description="Disordered" evidence="5">
    <location>
        <begin position="1871"/>
        <end position="1910"/>
    </location>
</feature>
<organism evidence="7 8">
    <name type="scientific">Mytilus coruscus</name>
    <name type="common">Sea mussel</name>
    <dbReference type="NCBI Taxonomy" id="42192"/>
    <lineage>
        <taxon>Eukaryota</taxon>
        <taxon>Metazoa</taxon>
        <taxon>Spiralia</taxon>
        <taxon>Lophotrochozoa</taxon>
        <taxon>Mollusca</taxon>
        <taxon>Bivalvia</taxon>
        <taxon>Autobranchia</taxon>
        <taxon>Pteriomorphia</taxon>
        <taxon>Mytilida</taxon>
        <taxon>Mytiloidea</taxon>
        <taxon>Mytilidae</taxon>
        <taxon>Mytilinae</taxon>
        <taxon>Mytilus</taxon>
    </lineage>
</organism>
<feature type="compositionally biased region" description="Basic and acidic residues" evidence="5">
    <location>
        <begin position="1313"/>
        <end position="1327"/>
    </location>
</feature>
<evidence type="ECO:0000256" key="1">
    <source>
        <dbReference type="ARBA" id="ARBA00022679"/>
    </source>
</evidence>
<feature type="region of interest" description="Disordered" evidence="5">
    <location>
        <begin position="1695"/>
        <end position="1715"/>
    </location>
</feature>
<feature type="compositionally biased region" description="Low complexity" evidence="5">
    <location>
        <begin position="1329"/>
        <end position="1340"/>
    </location>
</feature>
<dbReference type="InterPro" id="IPR036427">
    <property type="entry name" value="Bromodomain-like_sf"/>
</dbReference>
<evidence type="ECO:0000313" key="7">
    <source>
        <dbReference type="EMBL" id="CAC5377242.1"/>
    </source>
</evidence>
<sequence length="2747" mass="312623">MHQEEPVENSSKNDQRPYQHYTKDGVEHSDHEKKQIMNRSVKARATGKIKPKANCRSKVQTSVYVNDLYEQPVCESPVPIVSGSTVQGLQHSLWRPTDTPTVKSHAFSESNSLHDNNGGFNRPIGSNMIYNSYSYHQTDPIASHPSLDQRQNHNFKVGLVESSINHGYSMTNRCDYSQHMFVSDRHQSSQRLNESHKFLTAKQQCCDMSAICQHNQRKYETAPYMSYTDYLMEYSKALCCMQNKMLLQDADRRSKIDTIDRNDSLSTQSRYHAHSNQSKIHKFTELGPVDCKRLTDAAIQTHQNEANNLNKNRILQNKQGSHIILHSGGLPDRSYMFQDSTHVMPHNQTMSREKKGQLIQGGQFVTSVQQDKDTGNSIKDSYPRNIPHEGPKRTTSSSHNPSILPLYTRNEKENKYGSKIQIKNYEMCTGTKSSCDKEKMENINSICGEKNENYTRINTFAAVMQNGVDDHSSSNLEYRKSAVTSVMYQTVREKQFSPKQRMLQKFQHEIKSPNTFAREIDDTYADISKENTFQHQMTVRHLQTNDQLNSSNSICLPNVISETKNCKGKLIGGSNYLTLDANIGGNSLNDEQDESCASNNEMITTERLTVKQNETKTYGNDSNENTEKRTQKRQEGDMKDSTIEKVTSNSKFDDNIKISSDSNPESGLRNSSLIQKTDPTSKCDDVEIEKQHLITKPEDQLITLTQKSEIMSEGSVEPIYETLKDGCTKVSENNSTRKLLTSSTKTQEIDVDSSVTEAVLTGNQMNGNKESTTAIVDETISATPDETLLDSYTVEESLLLESVPFCDSISLSLDPTVNEWSDVPITVGESVSDIFVQSDKSDVVNSDTCPNIETEVIESNSNIEYTVTKKDGAIEVRELNINDSQQIDNHIKYYIIENENIDDKDDNNKFISIQHQLSSANKELDTTTETKASEIGLEVKNDQVILENKSVSNTISTFHESHKDLPKSADGAENVGNNEYEKNESKRECVVQDNGYELLLETKPSEKPIDGFQNISLQTETVNVCTDGQLGDDSFFDCIETEESSFYRTCVDQEEPEKTDIVFQNLAAQSTFTNEQDCHLLDAKIDKHSSNQECFKSLEETIVQHLNKSIEIISQSPPQTVDSTNIMQIQKNLECFNQRIQSAPNDELPLSHSRKVIWDILQLCGSCMIVSQVALDRLKSLVGQTVKNELGFYPDMFIDTLTILFKQASIASTMASNISDDLFFELSSDNSDNDSPIATEKLLPTYKTPTLSNGESRDNSDNYSLRATEKPLPTDNTPTLPNGESRDNSDNDSPKETEKPLPTDNTPTIPSSESRDNSDNDSPRATEKPLPTDNTPTLPNGEFRDNSDNDLPIATEKHPPTDSTPTLPNGEYHDNSVILSEGNSINQHEISSVCAKEGMKSYENNKLPCFNSNEVTISASEFSEKYQNPELECKADEYVDRQSPNGTLISLTNTKDHTDLTNGEAILDNHLNKEKRYESPKDNVKPAELLTSEGQKDSTAEVKADKNTMFTYRNEYFEYKRKRKIKRLSETTIHRSRQPKRDFYCKRRPRSSNFGNSKSCRKLKKDLFELGSKEIFHGIKVPSSIVLNYNEASQFCCHVVLTRTPVTHTKLVSHDRKRSICNQQKSNADIWRETNKHANLAKHERCLNRSSSDSNLISKFLENSYKGNEYFKSFQSKSENKMKVGQAMTSTNVSGKTHTVNSIENQSNERSASANETERICHDDCEKSKRKEHEIEQNICQSYSINSKDNSYSLHNSSFENILPENSSPKTEYEIVKKNPVLDCGFKTNSENRESRSHPKLVPELYLRKVMNKISRPENINDSNVNSYETYEKKYFMNVEQKSTENSLYLGLSPKANVDVVQNDKSSVQNEVLQEEKKSVGNKENGKSHAKNYKHSNTLPGKPISKESIRSHRKLSFEEEISRLDFPNSRKKYVKVKTSEKGNGVLPWENAKCSEEKMRMNGDSHTFAKGDYITDKISACERQNQNSATDSHSINKSSTHENCKNEDVINKTSAHLVTNLKDAMNDQIHKTRNHKKTTKPSKDKEIVLHTTVKQASCPQDHFEKMRMSLEKKLGSDLPKCQNQSFVKGLVTSLRKKLCNQTPIKPNNVNTQSSRNDSDSSAQSFCRTQLKRKLSGTTDQLSPNTQTIKDIDKKYNNENQNEHTVTQDSKTDNSNGTIKKSLILENNKFGDMANMKQRHDHVTKKSKRDDKQIKVQLSCKERKDSRPNATQKLQMQKSTKRLSSERIPASEDSPTKKYKTYNKVKQMCQNESKGKQKHKSQRQHVNLSLGNSKSRMTIEKVEANKQFENLVCQRTVQRVFHDQKGVRRNSRQKQAPNEKPYETNKSQEDVGNTINMNLKHIDENSRYISTKREDEISRIGKWSKLSDIYNVQPLETSDEEEDHTADTSILFSPIRFHTESGDDLPSLSLPSKKWKNNRHIAKRCHRVDMNTHKEIQKILREVVPSTCNDRKSNDADDDDDDAKTVTDFSYLEPKQKIKLKKRWNKICLTNKKSQIYSPQEYLAAAGSSVNEQVDENDLQLNCPGKNLKEPYSRNNSSSKCIDINVKNHSINNGVLPSCEEIGSKEQSIENDLPLNCAEVITKEQSCKNGLQTQCLSKKKGIDLITSEREVIPTYRKRGLVCVQECFTVLDKVYNHKLSEPFRQEVKSKDVPDYYKIIKRGMCYDMVAHKLRNGFYSQVEEFVDDMRLVYSNCYQYHEKKSEIYMAGVEMEAFFDKKMLETFPSFKTSM</sequence>
<feature type="compositionally biased region" description="Polar residues" evidence="5">
    <location>
        <begin position="601"/>
        <end position="623"/>
    </location>
</feature>
<feature type="compositionally biased region" description="Low complexity" evidence="5">
    <location>
        <begin position="2111"/>
        <end position="2123"/>
    </location>
</feature>
<evidence type="ECO:0000256" key="4">
    <source>
        <dbReference type="PROSITE-ProRule" id="PRU00035"/>
    </source>
</evidence>
<feature type="region of interest" description="Disordered" evidence="5">
    <location>
        <begin position="2100"/>
        <end position="2147"/>
    </location>
</feature>
<dbReference type="PANTHER" id="PTHR45750">
    <property type="entry name" value="GH11602P"/>
    <property type="match status" value="1"/>
</dbReference>
<feature type="domain" description="Bromo" evidence="6">
    <location>
        <begin position="2652"/>
        <end position="2722"/>
    </location>
</feature>
<dbReference type="EC" id="2.3.2.27" evidence="7"/>
<feature type="compositionally biased region" description="Polar residues" evidence="5">
    <location>
        <begin position="1983"/>
        <end position="1997"/>
    </location>
</feature>
<dbReference type="CDD" id="cd04369">
    <property type="entry name" value="Bromodomain"/>
    <property type="match status" value="1"/>
</dbReference>
<feature type="compositionally biased region" description="Basic and acidic residues" evidence="5">
    <location>
        <begin position="2338"/>
        <end position="2347"/>
    </location>
</feature>
<dbReference type="GO" id="GO:0010484">
    <property type="term" value="F:histone H3 acetyltransferase activity"/>
    <property type="evidence" value="ECO:0007669"/>
    <property type="project" value="TreeGrafter"/>
</dbReference>
<feature type="compositionally biased region" description="Basic and acidic residues" evidence="5">
    <location>
        <begin position="2206"/>
        <end position="2225"/>
    </location>
</feature>
<keyword evidence="8" id="KW-1185">Reference proteome</keyword>
<dbReference type="InterPro" id="IPR037800">
    <property type="entry name" value="GCN5"/>
</dbReference>
<dbReference type="PRINTS" id="PR00503">
    <property type="entry name" value="BROMODOMAIN"/>
</dbReference>
<evidence type="ECO:0000256" key="5">
    <source>
        <dbReference type="SAM" id="MobiDB-lite"/>
    </source>
</evidence>
<feature type="region of interest" description="Disordered" evidence="5">
    <location>
        <begin position="2188"/>
        <end position="2257"/>
    </location>
</feature>
<evidence type="ECO:0000313" key="8">
    <source>
        <dbReference type="Proteomes" id="UP000507470"/>
    </source>
</evidence>
<feature type="compositionally biased region" description="Polar residues" evidence="5">
    <location>
        <begin position="2282"/>
        <end position="2292"/>
    </location>
</feature>
<feature type="compositionally biased region" description="Polar residues" evidence="5">
    <location>
        <begin position="2226"/>
        <end position="2236"/>
    </location>
</feature>
<feature type="compositionally biased region" description="Polar residues" evidence="5">
    <location>
        <begin position="369"/>
        <end position="379"/>
    </location>
</feature>
<dbReference type="GO" id="GO:0140672">
    <property type="term" value="C:ATAC complex"/>
    <property type="evidence" value="ECO:0007669"/>
    <property type="project" value="TreeGrafter"/>
</dbReference>
<dbReference type="PROSITE" id="PS50014">
    <property type="entry name" value="BROMODOMAIN_2"/>
    <property type="match status" value="1"/>
</dbReference>
<feature type="region of interest" description="Disordered" evidence="5">
    <location>
        <begin position="1983"/>
        <end position="2002"/>
    </location>
</feature>
<gene>
    <name evidence="7" type="ORF">MCOR_13572</name>
</gene>
<dbReference type="EMBL" id="CACVKT020002286">
    <property type="protein sequence ID" value="CAC5377242.1"/>
    <property type="molecule type" value="Genomic_DNA"/>
</dbReference>
<dbReference type="GO" id="GO:0045944">
    <property type="term" value="P:positive regulation of transcription by RNA polymerase II"/>
    <property type="evidence" value="ECO:0007669"/>
    <property type="project" value="TreeGrafter"/>
</dbReference>
<evidence type="ECO:0000256" key="3">
    <source>
        <dbReference type="ARBA" id="ARBA00023315"/>
    </source>
</evidence>
<protein>
    <submittedName>
        <fullName evidence="7">TRIM24</fullName>
        <ecNumber evidence="7">2.3.2.27</ecNumber>
    </submittedName>
</protein>